<dbReference type="InterPro" id="IPR028081">
    <property type="entry name" value="Leu-bd"/>
</dbReference>
<reference evidence="7 9" key="2">
    <citation type="submission" date="2016-08" db="EMBL/GenBank/DDBJ databases">
        <authorList>
            <person name="Varghese N."/>
            <person name="Submissions Spin"/>
        </authorList>
    </citation>
    <scope>NUCLEOTIDE SEQUENCE [LARGE SCALE GENOMIC DNA]</scope>
    <source>
        <strain evidence="7 9">HL-109</strain>
    </source>
</reference>
<dbReference type="Gene3D" id="3.40.50.2300">
    <property type="match status" value="2"/>
</dbReference>
<dbReference type="STRING" id="1653334.GA0071312_2163"/>
<feature type="chain" id="PRO_5006147754" evidence="4">
    <location>
        <begin position="24"/>
        <end position="403"/>
    </location>
</feature>
<dbReference type="PATRIC" id="fig|1653334.4.peg.876"/>
<evidence type="ECO:0000313" key="9">
    <source>
        <dbReference type="Proteomes" id="UP000182800"/>
    </source>
</evidence>
<dbReference type="EMBL" id="FMBM01000002">
    <property type="protein sequence ID" value="SCC81227.1"/>
    <property type="molecule type" value="Genomic_DNA"/>
</dbReference>
<keyword evidence="9" id="KW-1185">Reference proteome</keyword>
<evidence type="ECO:0000313" key="8">
    <source>
        <dbReference type="Proteomes" id="UP000050497"/>
    </source>
</evidence>
<dbReference type="PANTHER" id="PTHR30483">
    <property type="entry name" value="LEUCINE-SPECIFIC-BINDING PROTEIN"/>
    <property type="match status" value="1"/>
</dbReference>
<dbReference type="AlphaFoldDB" id="A0A0P8AAW2"/>
<evidence type="ECO:0000313" key="6">
    <source>
        <dbReference type="EMBL" id="KPQ12325.1"/>
    </source>
</evidence>
<evidence type="ECO:0000259" key="5">
    <source>
        <dbReference type="Pfam" id="PF13458"/>
    </source>
</evidence>
<evidence type="ECO:0000256" key="3">
    <source>
        <dbReference type="ARBA" id="ARBA00022970"/>
    </source>
</evidence>
<dbReference type="RefSeq" id="WP_074444965.1">
    <property type="nucleotide sequence ID" value="NZ_FMBM01000002.1"/>
</dbReference>
<keyword evidence="3" id="KW-0029">Amino-acid transport</keyword>
<comment type="caution">
    <text evidence="6">The sequence shown here is derived from an EMBL/GenBank/DDBJ whole genome shotgun (WGS) entry which is preliminary data.</text>
</comment>
<evidence type="ECO:0000313" key="7">
    <source>
        <dbReference type="EMBL" id="SCC81227.1"/>
    </source>
</evidence>
<dbReference type="GO" id="GO:0006865">
    <property type="term" value="P:amino acid transport"/>
    <property type="evidence" value="ECO:0007669"/>
    <property type="project" value="UniProtKB-KW"/>
</dbReference>
<dbReference type="CDD" id="cd06327">
    <property type="entry name" value="PBP1_SBP-like"/>
    <property type="match status" value="1"/>
</dbReference>
<evidence type="ECO:0000256" key="1">
    <source>
        <dbReference type="ARBA" id="ARBA00010062"/>
    </source>
</evidence>
<dbReference type="SUPFAM" id="SSF53822">
    <property type="entry name" value="Periplasmic binding protein-like I"/>
    <property type="match status" value="1"/>
</dbReference>
<dbReference type="PANTHER" id="PTHR30483:SF6">
    <property type="entry name" value="PERIPLASMIC BINDING PROTEIN OF ABC TRANSPORTER FOR NATURAL AMINO ACIDS"/>
    <property type="match status" value="1"/>
</dbReference>
<proteinExistence type="inferred from homology"/>
<accession>A0A0P8AAW2</accession>
<comment type="similarity">
    <text evidence="1">Belongs to the leucine-binding protein family.</text>
</comment>
<feature type="signal peptide" evidence="4">
    <location>
        <begin position="1"/>
        <end position="23"/>
    </location>
</feature>
<evidence type="ECO:0000256" key="2">
    <source>
        <dbReference type="ARBA" id="ARBA00022729"/>
    </source>
</evidence>
<protein>
    <submittedName>
        <fullName evidence="7">Amino acid/amide ABC transporter substrate-binding protein, HAAT family</fullName>
    </submittedName>
    <submittedName>
        <fullName evidence="6">Branched-chain amino acid transport system substrate-binding protein</fullName>
    </submittedName>
</protein>
<dbReference type="Proteomes" id="UP000182800">
    <property type="component" value="Unassembled WGS sequence"/>
</dbReference>
<evidence type="ECO:0000256" key="4">
    <source>
        <dbReference type="SAM" id="SignalP"/>
    </source>
</evidence>
<dbReference type="InterPro" id="IPR051010">
    <property type="entry name" value="BCAA_transport"/>
</dbReference>
<gene>
    <name evidence="6" type="primary">livK</name>
    <name evidence="7" type="ORF">GA0071312_2163</name>
    <name evidence="6" type="ORF">HLUCCO17_01830</name>
</gene>
<dbReference type="Pfam" id="PF13458">
    <property type="entry name" value="Peripla_BP_6"/>
    <property type="match status" value="1"/>
</dbReference>
<feature type="domain" description="Leucine-binding protein" evidence="5">
    <location>
        <begin position="26"/>
        <end position="364"/>
    </location>
</feature>
<organism evidence="6 8">
    <name type="scientific">Saliniramus fredricksonii</name>
    <dbReference type="NCBI Taxonomy" id="1653334"/>
    <lineage>
        <taxon>Bacteria</taxon>
        <taxon>Pseudomonadati</taxon>
        <taxon>Pseudomonadota</taxon>
        <taxon>Alphaproteobacteria</taxon>
        <taxon>Hyphomicrobiales</taxon>
        <taxon>Salinarimonadaceae</taxon>
        <taxon>Saliniramus</taxon>
    </lineage>
</organism>
<dbReference type="Proteomes" id="UP000050497">
    <property type="component" value="Unassembled WGS sequence"/>
</dbReference>
<dbReference type="InterPro" id="IPR028082">
    <property type="entry name" value="Peripla_BP_I"/>
</dbReference>
<name>A0A0P8AAW2_9HYPH</name>
<sequence length="403" mass="42856">MVSRKLLYGLSAIALMSATSAHAIDVKLGVLTDMSGLYADLSGQGSVWAAEQAVADFGAEEKGMNVEIVSADHQNRPDVGSTVVRQWFDEDDVDAVVDVPTSSVALAVNELTRDRNKAFLVSGAATAALTGEQCSPNTVHWTYDTWSLANGTGRAIVETGGETWFFVTADYAFGHALEADTTAVVEEFGGEVLGSVSHPFPGTDFSSFILQAQGSGAQIIGLANAGGDTVNAVNTAAEFGVVQAGQNLAALLMFITDVHAIGLENAQGLIFTEAWYWDQNDENRAFAADFEAEFGGNKPTMVQAGVYSSVMHYLKAVEQVGSAEDGAAVVAAMKEIPTEDKLFGEGMVREDGRKIHDMYLFEVKSPEESTGPWDYYTQRAVIPADGAFRPLEEGGCEFVASAD</sequence>
<dbReference type="OrthoDB" id="5794591at2"/>
<reference evidence="6 8" key="1">
    <citation type="submission" date="2015-09" db="EMBL/GenBank/DDBJ databases">
        <title>Identification and resolution of microdiversity through metagenomic sequencing of parallel consortia.</title>
        <authorList>
            <person name="Nelson W.C."/>
            <person name="Romine M.F."/>
            <person name="Lindemann S.R."/>
        </authorList>
    </citation>
    <scope>NUCLEOTIDE SEQUENCE [LARGE SCALE GENOMIC DNA]</scope>
    <source>
        <strain evidence="6">HL-109</strain>
    </source>
</reference>
<dbReference type="EMBL" id="LJSX01000002">
    <property type="protein sequence ID" value="KPQ12325.1"/>
    <property type="molecule type" value="Genomic_DNA"/>
</dbReference>
<keyword evidence="3" id="KW-0813">Transport</keyword>
<keyword evidence="2 4" id="KW-0732">Signal</keyword>